<reference evidence="2 3" key="1">
    <citation type="submission" date="2016-11" db="EMBL/GenBank/DDBJ databases">
        <authorList>
            <person name="Jaros S."/>
            <person name="Januszkiewicz K."/>
            <person name="Wedrychowicz H."/>
        </authorList>
    </citation>
    <scope>NUCLEOTIDE SEQUENCE [LARGE SCALE GENOMIC DNA]</scope>
    <source>
        <strain evidence="2 3">CGMCC 1.6102</strain>
    </source>
</reference>
<dbReference type="AlphaFoldDB" id="A0A1M7P8Z4"/>
<evidence type="ECO:0000259" key="1">
    <source>
        <dbReference type="PROSITE" id="PS50983"/>
    </source>
</evidence>
<evidence type="ECO:0000313" key="2">
    <source>
        <dbReference type="EMBL" id="SHN13132.1"/>
    </source>
</evidence>
<accession>A0A1M7P8Z4</accession>
<dbReference type="InterPro" id="IPR002491">
    <property type="entry name" value="ABC_transptr_periplasmic_BD"/>
</dbReference>
<dbReference type="RefSeq" id="WP_073095064.1">
    <property type="nucleotide sequence ID" value="NZ_FRCY01000007.1"/>
</dbReference>
<dbReference type="Proteomes" id="UP000184513">
    <property type="component" value="Unassembled WGS sequence"/>
</dbReference>
<keyword evidence="3" id="KW-1185">Reference proteome</keyword>
<dbReference type="PROSITE" id="PS51257">
    <property type="entry name" value="PROKAR_LIPOPROTEIN"/>
    <property type="match status" value="1"/>
</dbReference>
<protein>
    <submittedName>
        <fullName evidence="2">Iron complex transport system substrate-binding protein</fullName>
    </submittedName>
</protein>
<dbReference type="PROSITE" id="PS50983">
    <property type="entry name" value="FE_B12_PBP"/>
    <property type="match status" value="1"/>
</dbReference>
<feature type="domain" description="Fe/B12 periplasmic-binding" evidence="1">
    <location>
        <begin position="96"/>
        <end position="370"/>
    </location>
</feature>
<dbReference type="OrthoDB" id="9812528at2"/>
<dbReference type="SUPFAM" id="SSF53807">
    <property type="entry name" value="Helical backbone' metal receptor"/>
    <property type="match status" value="1"/>
</dbReference>
<evidence type="ECO:0000313" key="3">
    <source>
        <dbReference type="Proteomes" id="UP000184513"/>
    </source>
</evidence>
<dbReference type="GO" id="GO:0071281">
    <property type="term" value="P:cellular response to iron ion"/>
    <property type="evidence" value="ECO:0007669"/>
    <property type="project" value="TreeGrafter"/>
</dbReference>
<dbReference type="Pfam" id="PF01497">
    <property type="entry name" value="Peripla_BP_2"/>
    <property type="match status" value="1"/>
</dbReference>
<organism evidence="2 3">
    <name type="scientific">Cyclobacterium lianum</name>
    <dbReference type="NCBI Taxonomy" id="388280"/>
    <lineage>
        <taxon>Bacteria</taxon>
        <taxon>Pseudomonadati</taxon>
        <taxon>Bacteroidota</taxon>
        <taxon>Cytophagia</taxon>
        <taxon>Cytophagales</taxon>
        <taxon>Cyclobacteriaceae</taxon>
        <taxon>Cyclobacterium</taxon>
    </lineage>
</organism>
<sequence>MLFFKREIVFTRTILAIWLILSGCSENQQNSNLSSLEKIHLDYAQGFSIYKDNDCYLLEIGQKSGNGNLFLVHPPGKKNNSYTGALTGTIPKASRKIILTATTQIPHLTYLKAEEALIAFPNPDLISSPAVRKRIAENKIEDLGPGPSADIEKIIAADPDWVMISGFGEAGQLLERLKAADIPVIVNGEYLEKHPLGRSEWIKLTGVLLGKTDLADSIFAQIEKNYRAAASITRHIPEKERPTVLSGSLYKDIWYAPAKESWAAGIIQDAGGAYIFRDLDGSGSLSLNYEFVLENGRRAQYWIGASDFKNLGQMVAENARYENFDAFQQKKVYTYTRKRGATGGLLYFEEGYLRPDWVLLDMIKILHPTKAAGHEFQYFKRLNE</sequence>
<name>A0A1M7P8Z4_9BACT</name>
<gene>
    <name evidence="2" type="ORF">SAMN04488057_107156</name>
</gene>
<dbReference type="InterPro" id="IPR050902">
    <property type="entry name" value="ABC_Transporter_SBP"/>
</dbReference>
<dbReference type="PANTHER" id="PTHR30535:SF34">
    <property type="entry name" value="MOLYBDATE-BINDING PROTEIN MOLA"/>
    <property type="match status" value="1"/>
</dbReference>
<dbReference type="EMBL" id="FRCY01000007">
    <property type="protein sequence ID" value="SHN13132.1"/>
    <property type="molecule type" value="Genomic_DNA"/>
</dbReference>
<dbReference type="STRING" id="388280.SAMN04488057_107156"/>
<dbReference type="Gene3D" id="3.40.50.1980">
    <property type="entry name" value="Nitrogenase molybdenum iron protein domain"/>
    <property type="match status" value="2"/>
</dbReference>
<proteinExistence type="predicted"/>
<dbReference type="PANTHER" id="PTHR30535">
    <property type="entry name" value="VITAMIN B12-BINDING PROTEIN"/>
    <property type="match status" value="1"/>
</dbReference>